<dbReference type="AlphaFoldDB" id="A0A561EKA3"/>
<feature type="compositionally biased region" description="Basic residues" evidence="1">
    <location>
        <begin position="418"/>
        <end position="428"/>
    </location>
</feature>
<dbReference type="OrthoDB" id="3339508at2"/>
<dbReference type="SUPFAM" id="SSF53098">
    <property type="entry name" value="Ribonuclease H-like"/>
    <property type="match status" value="1"/>
</dbReference>
<proteinExistence type="predicted"/>
<protein>
    <submittedName>
        <fullName evidence="5">DDE superfamily endonuclease</fullName>
    </submittedName>
</protein>
<dbReference type="EMBL" id="VIVR01000001">
    <property type="protein sequence ID" value="TWE20325.1"/>
    <property type="molecule type" value="Genomic_DNA"/>
</dbReference>
<evidence type="ECO:0000256" key="1">
    <source>
        <dbReference type="SAM" id="MobiDB-lite"/>
    </source>
</evidence>
<feature type="region of interest" description="Disordered" evidence="1">
    <location>
        <begin position="407"/>
        <end position="476"/>
    </location>
</feature>
<keyword evidence="7" id="KW-1185">Reference proteome</keyword>
<dbReference type="EMBL" id="VIVR01000001">
    <property type="protein sequence ID" value="TWE15329.1"/>
    <property type="molecule type" value="Genomic_DNA"/>
</dbReference>
<dbReference type="InterPro" id="IPR038721">
    <property type="entry name" value="IS701-like_DDE_dom"/>
</dbReference>
<keyword evidence="5" id="KW-0378">Hydrolase</keyword>
<dbReference type="RefSeq" id="WP_145786718.1">
    <property type="nucleotide sequence ID" value="NZ_VIVR01000001.1"/>
</dbReference>
<organism evidence="5 7">
    <name type="scientific">Kitasatospora atroaurantiaca</name>
    <dbReference type="NCBI Taxonomy" id="285545"/>
    <lineage>
        <taxon>Bacteria</taxon>
        <taxon>Bacillati</taxon>
        <taxon>Actinomycetota</taxon>
        <taxon>Actinomycetes</taxon>
        <taxon>Kitasatosporales</taxon>
        <taxon>Streptomycetaceae</taxon>
        <taxon>Kitasatospora</taxon>
    </lineage>
</organism>
<keyword evidence="5" id="KW-0540">Nuclease</keyword>
<evidence type="ECO:0000259" key="2">
    <source>
        <dbReference type="Pfam" id="PF13546"/>
    </source>
</evidence>
<evidence type="ECO:0000313" key="7">
    <source>
        <dbReference type="Proteomes" id="UP000318416"/>
    </source>
</evidence>
<comment type="caution">
    <text evidence="5">The sequence shown here is derived from an EMBL/GenBank/DDBJ whole genome shotgun (WGS) entry which is preliminary data.</text>
</comment>
<evidence type="ECO:0000313" key="5">
    <source>
        <dbReference type="EMBL" id="TWE16044.1"/>
    </source>
</evidence>
<accession>A0A561EKA3</accession>
<evidence type="ECO:0000313" key="3">
    <source>
        <dbReference type="EMBL" id="TWE15329.1"/>
    </source>
</evidence>
<feature type="compositionally biased region" description="Basic and acidic residues" evidence="1">
    <location>
        <begin position="465"/>
        <end position="476"/>
    </location>
</feature>
<name>A0A561EKA3_9ACTN</name>
<evidence type="ECO:0000313" key="6">
    <source>
        <dbReference type="EMBL" id="TWE20325.1"/>
    </source>
</evidence>
<dbReference type="InterPro" id="IPR012337">
    <property type="entry name" value="RNaseH-like_sf"/>
</dbReference>
<evidence type="ECO:0000313" key="4">
    <source>
        <dbReference type="EMBL" id="TWE16037.1"/>
    </source>
</evidence>
<dbReference type="GO" id="GO:0004519">
    <property type="term" value="F:endonuclease activity"/>
    <property type="evidence" value="ECO:0007669"/>
    <property type="project" value="UniProtKB-KW"/>
</dbReference>
<dbReference type="EMBL" id="VIVR01000001">
    <property type="protein sequence ID" value="TWE16044.1"/>
    <property type="molecule type" value="Genomic_DNA"/>
</dbReference>
<feature type="domain" description="Transposase IS701-like DDE" evidence="2">
    <location>
        <begin position="23"/>
        <end position="279"/>
    </location>
</feature>
<dbReference type="Pfam" id="PF13546">
    <property type="entry name" value="DDE_5"/>
    <property type="match status" value="1"/>
</dbReference>
<sequence>MDSLQDGAARVEALAGLSRFRRELYECLTLRADALFELVDAVLCATGPVTSLPELSLAGVHRRGHGAMYDALAQGHIDVSRLRIALAGLRLPRGADGQLSIALDVTPWPRPDAECSPERLHCHRPCRCDGRRQTVPGWPYQVAAALGGGRSSWTGPLDAVRLGPGDDPTEVTATQIRDLIARLEQAGQWRPGDPPVLFVLDSGYDIVRLTWMLREEPVRLLGRIRADRVMHAPAGKRHGSWPGRQPRHGAEFRLAQAATHPAPAQESTGVHDRFGQVTARCWGHLHPKLERRGSWADHEGELPIVEGTLLHLAVEYLPGNRDPKPLWLWHSDPDATAHDVDRLWRIFLRRFDIEHTFRFLKQTLGLTRPRLRTPEQADRWVWLILAAYTQLRLARPLAEDLRRPWEKPLAPDQLTPGRVRRGYPRIRRAVGTPARAPKASRPGPGRPKGRTSAPAPRHPVGVKQRKADMPRRGGAE</sequence>
<dbReference type="NCBIfam" id="NF041680">
    <property type="entry name" value="transp_NF041680"/>
    <property type="match status" value="1"/>
</dbReference>
<keyword evidence="5" id="KW-0255">Endonuclease</keyword>
<gene>
    <name evidence="3" type="ORF">FB465_0221</name>
    <name evidence="4" type="ORF">FB465_0997</name>
    <name evidence="5" type="ORF">FB465_1004</name>
    <name evidence="6" type="ORF">FB465_5474</name>
</gene>
<dbReference type="Gene3D" id="3.90.350.10">
    <property type="entry name" value="Transposase Inhibitor Protein From Tn5, Chain A, domain 1"/>
    <property type="match status" value="1"/>
</dbReference>
<dbReference type="EMBL" id="VIVR01000001">
    <property type="protein sequence ID" value="TWE16037.1"/>
    <property type="molecule type" value="Genomic_DNA"/>
</dbReference>
<reference evidence="5 7" key="1">
    <citation type="submission" date="2019-06" db="EMBL/GenBank/DDBJ databases">
        <title>Sequencing the genomes of 1000 actinobacteria strains.</title>
        <authorList>
            <person name="Klenk H.-P."/>
        </authorList>
    </citation>
    <scope>NUCLEOTIDE SEQUENCE [LARGE SCALE GENOMIC DNA]</scope>
    <source>
        <strain evidence="5 7">DSM 41649</strain>
    </source>
</reference>
<dbReference type="Proteomes" id="UP000318416">
    <property type="component" value="Unassembled WGS sequence"/>
</dbReference>